<sequence length="356" mass="41179">MSLKSFILISADSVRTRHSSYTNSCPSASVDTRTFSKSDVNVTLPFNSQNALKSDIFLIKDSCEEYYKRYEYDEMPVKEHSSNDNSYKEDRMSGDTKDSITNSDLDNLETKVFEKKSPELQTDGMSSEGLDSNIKLFRSTVREIFDKFYSSMKDYEIYKKKYNEILTRNDDSIVEMEDFIKNMIQNILSTSETEVNRDYILENDLTSKDSIAVETYKNENYSTESAEDSSNNRGNSKKEETLNIYLFSVSPYVAIKMNNRSQLSEINIRDSSVDGLEGQLASAENIKKIAAKKRQLEKYITQHHAQSHDRTIPVKISNPKKDISLNEDFIFESQENRSFMSKICNYLCKRFRKSTF</sequence>
<evidence type="ECO:0000313" key="3">
    <source>
        <dbReference type="Proteomes" id="UP001497472"/>
    </source>
</evidence>
<dbReference type="Proteomes" id="UP001497472">
    <property type="component" value="Unassembled WGS sequence"/>
</dbReference>
<feature type="region of interest" description="Disordered" evidence="1">
    <location>
        <begin position="78"/>
        <end position="101"/>
    </location>
</feature>
<comment type="caution">
    <text evidence="2">The sequence shown here is derived from an EMBL/GenBank/DDBJ whole genome shotgun (WGS) entry which is preliminary data.</text>
</comment>
<organism evidence="2 3">
    <name type="scientific">Leptosia nina</name>
    <dbReference type="NCBI Taxonomy" id="320188"/>
    <lineage>
        <taxon>Eukaryota</taxon>
        <taxon>Metazoa</taxon>
        <taxon>Ecdysozoa</taxon>
        <taxon>Arthropoda</taxon>
        <taxon>Hexapoda</taxon>
        <taxon>Insecta</taxon>
        <taxon>Pterygota</taxon>
        <taxon>Neoptera</taxon>
        <taxon>Endopterygota</taxon>
        <taxon>Lepidoptera</taxon>
        <taxon>Glossata</taxon>
        <taxon>Ditrysia</taxon>
        <taxon>Papilionoidea</taxon>
        <taxon>Pieridae</taxon>
        <taxon>Pierinae</taxon>
        <taxon>Leptosia</taxon>
    </lineage>
</organism>
<keyword evidence="3" id="KW-1185">Reference proteome</keyword>
<accession>A0AAV1IUR8</accession>
<dbReference type="AlphaFoldDB" id="A0AAV1IUR8"/>
<proteinExistence type="predicted"/>
<evidence type="ECO:0000256" key="1">
    <source>
        <dbReference type="SAM" id="MobiDB-lite"/>
    </source>
</evidence>
<name>A0AAV1IUR8_9NEOP</name>
<dbReference type="EMBL" id="CAVLEF010000001">
    <property type="protein sequence ID" value="CAK1540337.1"/>
    <property type="molecule type" value="Genomic_DNA"/>
</dbReference>
<feature type="compositionally biased region" description="Basic and acidic residues" evidence="1">
    <location>
        <begin position="78"/>
        <end position="98"/>
    </location>
</feature>
<gene>
    <name evidence="2" type="ORF">LNINA_LOCUS398</name>
</gene>
<protein>
    <submittedName>
        <fullName evidence="2">Uncharacterized protein</fullName>
    </submittedName>
</protein>
<evidence type="ECO:0000313" key="2">
    <source>
        <dbReference type="EMBL" id="CAK1540337.1"/>
    </source>
</evidence>
<reference evidence="2 3" key="1">
    <citation type="submission" date="2023-11" db="EMBL/GenBank/DDBJ databases">
        <authorList>
            <person name="Okamura Y."/>
        </authorList>
    </citation>
    <scope>NUCLEOTIDE SEQUENCE [LARGE SCALE GENOMIC DNA]</scope>
</reference>